<comment type="caution">
    <text evidence="5">The sequence shown here is derived from an EMBL/GenBank/DDBJ whole genome shotgun (WGS) entry which is preliminary data.</text>
</comment>
<dbReference type="SUPFAM" id="SSF53901">
    <property type="entry name" value="Thiolase-like"/>
    <property type="match status" value="1"/>
</dbReference>
<dbReference type="EMBL" id="QWDM01000002">
    <property type="protein sequence ID" value="RUT71919.1"/>
    <property type="molecule type" value="Genomic_DNA"/>
</dbReference>
<dbReference type="Gene3D" id="3.40.47.10">
    <property type="match status" value="1"/>
</dbReference>
<gene>
    <name evidence="5" type="ORF">D0817_04330</name>
</gene>
<dbReference type="Pfam" id="PF08541">
    <property type="entry name" value="ACP_syn_III_C"/>
    <property type="match status" value="1"/>
</dbReference>
<reference evidence="6" key="1">
    <citation type="journal article" date="2019" name="Syst. Appl. Microbiol.">
        <title>Flavobacterium circumlabens sp. nov. and Flavobacterium cupreum sp. nov., two psychrotrophic species isolated from Antarctic environmental samples.</title>
        <authorList>
            <person name="Kralova S."/>
            <person name="Busse H.-J."/>
            <person name="Svec P."/>
            <person name="Maslanova I."/>
            <person name="Stankova E."/>
            <person name="Bartak M."/>
            <person name="Sedlacek I."/>
        </authorList>
    </citation>
    <scope>NUCLEOTIDE SEQUENCE [LARGE SCALE GENOMIC DNA]</scope>
    <source>
        <strain evidence="6">CCM 8825</strain>
    </source>
</reference>
<dbReference type="Pfam" id="PF08545">
    <property type="entry name" value="ACP_syn_III"/>
    <property type="match status" value="1"/>
</dbReference>
<sequence length="336" mass="37117">MKANIKAISYYLPESVLTNDLINQEFPEWGIEKISAKTGINARHISAKDEFSSDMAVKAAEKLFAEHNIDKSEIDFLLFCTQSPDYFLPTTACIIQEKLGLETTIGALDFNLGCSGFVYGLSLAKGLIAGEMAKNVLLITSETYSKFIHPKDKSNKTIFGDAAAATLISSEKGFCTLGNFVFGTDGKGAENLIVKQGGMRFPVSDKNEDIVDEFGNVRNDKNLFMNGTEIFNFTGEFVPQLTEAILEKSNLAKEDIDLFVFHQANKYMLNHLRKKIKIPEEKFFIAMEECGNTVSSTIPIALYEAQKQGKVNNCKNVILAGFGVGYSWAACNLIVE</sequence>
<dbReference type="OrthoDB" id="9815506at2"/>
<dbReference type="PANTHER" id="PTHR34069">
    <property type="entry name" value="3-OXOACYL-[ACYL-CARRIER-PROTEIN] SYNTHASE 3"/>
    <property type="match status" value="1"/>
</dbReference>
<dbReference type="GO" id="GO:0006633">
    <property type="term" value="P:fatty acid biosynthetic process"/>
    <property type="evidence" value="ECO:0007669"/>
    <property type="project" value="InterPro"/>
</dbReference>
<organism evidence="5 6">
    <name type="scientific">Flavobacterium cupreum</name>
    <dbReference type="NCBI Taxonomy" id="2133766"/>
    <lineage>
        <taxon>Bacteria</taxon>
        <taxon>Pseudomonadati</taxon>
        <taxon>Bacteroidota</taxon>
        <taxon>Flavobacteriia</taxon>
        <taxon>Flavobacteriales</taxon>
        <taxon>Flavobacteriaceae</taxon>
        <taxon>Flavobacterium</taxon>
    </lineage>
</organism>
<feature type="domain" description="Beta-ketoacyl-[acyl-carrier-protein] synthase III N-terminal" evidence="4">
    <location>
        <begin position="108"/>
        <end position="186"/>
    </location>
</feature>
<protein>
    <submittedName>
        <fullName evidence="5">Ketoacyl-ACP synthase III</fullName>
    </submittedName>
</protein>
<evidence type="ECO:0000256" key="1">
    <source>
        <dbReference type="ARBA" id="ARBA00022679"/>
    </source>
</evidence>
<proteinExistence type="predicted"/>
<dbReference type="InterPro" id="IPR013747">
    <property type="entry name" value="ACP_syn_III_C"/>
</dbReference>
<evidence type="ECO:0000313" key="6">
    <source>
        <dbReference type="Proteomes" id="UP000288102"/>
    </source>
</evidence>
<dbReference type="GO" id="GO:0044550">
    <property type="term" value="P:secondary metabolite biosynthetic process"/>
    <property type="evidence" value="ECO:0007669"/>
    <property type="project" value="TreeGrafter"/>
</dbReference>
<dbReference type="NCBIfam" id="NF006829">
    <property type="entry name" value="PRK09352.1"/>
    <property type="match status" value="1"/>
</dbReference>
<evidence type="ECO:0000259" key="4">
    <source>
        <dbReference type="Pfam" id="PF08545"/>
    </source>
</evidence>
<evidence type="ECO:0000259" key="3">
    <source>
        <dbReference type="Pfam" id="PF08541"/>
    </source>
</evidence>
<dbReference type="AlphaFoldDB" id="A0A434AC25"/>
<dbReference type="GO" id="GO:0004315">
    <property type="term" value="F:3-oxoacyl-[acyl-carrier-protein] synthase activity"/>
    <property type="evidence" value="ECO:0007669"/>
    <property type="project" value="InterPro"/>
</dbReference>
<keyword evidence="2" id="KW-0012">Acyltransferase</keyword>
<evidence type="ECO:0000313" key="5">
    <source>
        <dbReference type="EMBL" id="RUT71919.1"/>
    </source>
</evidence>
<evidence type="ECO:0000256" key="2">
    <source>
        <dbReference type="ARBA" id="ARBA00023315"/>
    </source>
</evidence>
<dbReference type="PANTHER" id="PTHR34069:SF2">
    <property type="entry name" value="BETA-KETOACYL-[ACYL-CARRIER-PROTEIN] SYNTHASE III"/>
    <property type="match status" value="1"/>
</dbReference>
<feature type="domain" description="Beta-ketoacyl-[acyl-carrier-protein] synthase III C-terminal" evidence="3">
    <location>
        <begin position="246"/>
        <end position="331"/>
    </location>
</feature>
<dbReference type="CDD" id="cd00830">
    <property type="entry name" value="KAS_III"/>
    <property type="match status" value="1"/>
</dbReference>
<dbReference type="InterPro" id="IPR013751">
    <property type="entry name" value="ACP_syn_III_N"/>
</dbReference>
<name>A0A434AC25_9FLAO</name>
<keyword evidence="1" id="KW-0808">Transferase</keyword>
<keyword evidence="6" id="KW-1185">Reference proteome</keyword>
<dbReference type="InterPro" id="IPR016039">
    <property type="entry name" value="Thiolase-like"/>
</dbReference>
<dbReference type="Proteomes" id="UP000288102">
    <property type="component" value="Unassembled WGS sequence"/>
</dbReference>
<accession>A0A434AC25</accession>
<dbReference type="RefSeq" id="WP_127337165.1">
    <property type="nucleotide sequence ID" value="NZ_QWDM01000002.1"/>
</dbReference>